<feature type="domain" description="Glycosyltransferase 2-like" evidence="1">
    <location>
        <begin position="24"/>
        <end position="142"/>
    </location>
</feature>
<dbReference type="AlphaFoldDB" id="A0A4R3N240"/>
<evidence type="ECO:0000313" key="3">
    <source>
        <dbReference type="Proteomes" id="UP000295717"/>
    </source>
</evidence>
<evidence type="ECO:0000259" key="1">
    <source>
        <dbReference type="Pfam" id="PF00535"/>
    </source>
</evidence>
<organism evidence="2 3">
    <name type="scientific">Thiobaca trueperi</name>
    <dbReference type="NCBI Taxonomy" id="127458"/>
    <lineage>
        <taxon>Bacteria</taxon>
        <taxon>Pseudomonadati</taxon>
        <taxon>Pseudomonadota</taxon>
        <taxon>Gammaproteobacteria</taxon>
        <taxon>Chromatiales</taxon>
        <taxon>Chromatiaceae</taxon>
        <taxon>Thiobaca</taxon>
    </lineage>
</organism>
<keyword evidence="3" id="KW-1185">Reference proteome</keyword>
<dbReference type="Pfam" id="PF00535">
    <property type="entry name" value="Glycos_transf_2"/>
    <property type="match status" value="1"/>
</dbReference>
<gene>
    <name evidence="2" type="ORF">EDC35_103280</name>
</gene>
<evidence type="ECO:0000313" key="2">
    <source>
        <dbReference type="EMBL" id="TCT22181.1"/>
    </source>
</evidence>
<dbReference type="InterPro" id="IPR001173">
    <property type="entry name" value="Glyco_trans_2-like"/>
</dbReference>
<dbReference type="InterPro" id="IPR029044">
    <property type="entry name" value="Nucleotide-diphossugar_trans"/>
</dbReference>
<dbReference type="Proteomes" id="UP000295717">
    <property type="component" value="Unassembled WGS sequence"/>
</dbReference>
<dbReference type="PANTHER" id="PTHR22916">
    <property type="entry name" value="GLYCOSYLTRANSFERASE"/>
    <property type="match status" value="1"/>
</dbReference>
<dbReference type="Gene3D" id="3.90.550.10">
    <property type="entry name" value="Spore Coat Polysaccharide Biosynthesis Protein SpsA, Chain A"/>
    <property type="match status" value="1"/>
</dbReference>
<dbReference type="SUPFAM" id="SSF53448">
    <property type="entry name" value="Nucleotide-diphospho-sugar transferases"/>
    <property type="match status" value="1"/>
</dbReference>
<protein>
    <submittedName>
        <fullName evidence="2">Glycosyl transferase family 2</fullName>
    </submittedName>
</protein>
<name>A0A4R3N240_9GAMM</name>
<dbReference type="EMBL" id="SMAO01000003">
    <property type="protein sequence ID" value="TCT22181.1"/>
    <property type="molecule type" value="Genomic_DNA"/>
</dbReference>
<accession>A0A4R3N240</accession>
<dbReference type="GO" id="GO:0016758">
    <property type="term" value="F:hexosyltransferase activity"/>
    <property type="evidence" value="ECO:0007669"/>
    <property type="project" value="UniProtKB-ARBA"/>
</dbReference>
<comment type="caution">
    <text evidence="2">The sequence shown here is derived from an EMBL/GenBank/DDBJ whole genome shotgun (WGS) entry which is preliminary data.</text>
</comment>
<sequence length="311" mass="34652">MPVSDRRHPFTEGHCATSLPLVSVIVRSLDRETLAQALDSLAAQTHPLIEILLVNARGSDHRPAPDLWGERPVRFIDSSQPVPRAAAANRGLDAARGDWLLFLDDDDFLAPDHLAGLLEAVGQSRAQAAYSHCQVVDGAGHALPQRFAESFGQAKLLAGNFLPIHSVLFARTLLSDGCRIDESLDRFEDWDFWLQVAQHTDFIEVPRLTAFYRIDAGTGFGVSAPIDEIHAGALLLAAKWRERVTPQGFLDLMELARQNRYLEQLRHDLAEQARARLDCQARLDAVLDSTAWRLTAPLRRLLIRLRVGRRG</sequence>
<proteinExistence type="predicted"/>
<dbReference type="RefSeq" id="WP_165903372.1">
    <property type="nucleotide sequence ID" value="NZ_SMAO01000003.1"/>
</dbReference>
<reference evidence="2 3" key="1">
    <citation type="submission" date="2019-03" db="EMBL/GenBank/DDBJ databases">
        <title>Genomic Encyclopedia of Type Strains, Phase IV (KMG-IV): sequencing the most valuable type-strain genomes for metagenomic binning, comparative biology and taxonomic classification.</title>
        <authorList>
            <person name="Goeker M."/>
        </authorList>
    </citation>
    <scope>NUCLEOTIDE SEQUENCE [LARGE SCALE GENOMIC DNA]</scope>
    <source>
        <strain evidence="2 3">DSM 13587</strain>
    </source>
</reference>
<keyword evidence="2" id="KW-0808">Transferase</keyword>